<accession>A0A1C3NV72</accession>
<organism evidence="3 4">
    <name type="scientific">Candidatus Protofrankia californiensis</name>
    <dbReference type="NCBI Taxonomy" id="1839754"/>
    <lineage>
        <taxon>Bacteria</taxon>
        <taxon>Bacillati</taxon>
        <taxon>Actinomycetota</taxon>
        <taxon>Actinomycetes</taxon>
        <taxon>Frankiales</taxon>
        <taxon>Frankiaceae</taxon>
        <taxon>Protofrankia</taxon>
    </lineage>
</organism>
<proteinExistence type="predicted"/>
<feature type="transmembrane region" description="Helical" evidence="1">
    <location>
        <begin position="35"/>
        <end position="53"/>
    </location>
</feature>
<keyword evidence="1" id="KW-0812">Transmembrane</keyword>
<dbReference type="EMBL" id="FLUV01000520">
    <property type="protein sequence ID" value="SBW19330.1"/>
    <property type="molecule type" value="Genomic_DNA"/>
</dbReference>
<evidence type="ECO:0000259" key="2">
    <source>
        <dbReference type="Pfam" id="PF20177"/>
    </source>
</evidence>
<feature type="domain" description="DUF6542" evidence="2">
    <location>
        <begin position="8"/>
        <end position="129"/>
    </location>
</feature>
<protein>
    <recommendedName>
        <fullName evidence="2">DUF6542 domain-containing protein</fullName>
    </recommendedName>
</protein>
<dbReference type="AlphaFoldDB" id="A0A1C3NV72"/>
<reference evidence="4" key="1">
    <citation type="submission" date="2016-02" db="EMBL/GenBank/DDBJ databases">
        <authorList>
            <person name="Wibberg D."/>
        </authorList>
    </citation>
    <scope>NUCLEOTIDE SEQUENCE [LARGE SCALE GENOMIC DNA]</scope>
</reference>
<dbReference type="Pfam" id="PF20177">
    <property type="entry name" value="DUF6542"/>
    <property type="match status" value="1"/>
</dbReference>
<dbReference type="Proteomes" id="UP000199013">
    <property type="component" value="Unassembled WGS sequence"/>
</dbReference>
<name>A0A1C3NV72_9ACTN</name>
<evidence type="ECO:0000256" key="1">
    <source>
        <dbReference type="SAM" id="Phobius"/>
    </source>
</evidence>
<keyword evidence="1" id="KW-1133">Transmembrane helix</keyword>
<evidence type="ECO:0000313" key="3">
    <source>
        <dbReference type="EMBL" id="SBW19330.1"/>
    </source>
</evidence>
<gene>
    <name evidence="3" type="ORF">FDG2_1238</name>
</gene>
<feature type="transmembrane region" description="Helical" evidence="1">
    <location>
        <begin position="103"/>
        <end position="125"/>
    </location>
</feature>
<evidence type="ECO:0000313" key="4">
    <source>
        <dbReference type="Proteomes" id="UP000199013"/>
    </source>
</evidence>
<dbReference type="InterPro" id="IPR046672">
    <property type="entry name" value="DUF6542"/>
</dbReference>
<feature type="transmembrane region" description="Helical" evidence="1">
    <location>
        <begin position="60"/>
        <end position="83"/>
    </location>
</feature>
<keyword evidence="4" id="KW-1185">Reference proteome</keyword>
<sequence length="150" mass="15556">MVTGSRRGLTVLGAAILLILAGTVGATIDVVLSGSPGVAFGVLFVTGCILAATRVHFDDLLGTVIAPPLVYAVIAVGVGFTRPSSGDSGGGLKSKAINIGSDLILRAPVLLLGFAAVVLIAMVRVRRARVTRRIRERNLNPPGNRRRPTH</sequence>
<keyword evidence="1" id="KW-0472">Membrane</keyword>